<dbReference type="InterPro" id="IPR014756">
    <property type="entry name" value="Ig_E-set"/>
</dbReference>
<evidence type="ECO:0000256" key="6">
    <source>
        <dbReference type="SAM" id="MobiDB-lite"/>
    </source>
</evidence>
<dbReference type="OrthoDB" id="2333384at2759"/>
<reference evidence="9" key="1">
    <citation type="journal article" date="2012" name="MBio">
        <title>Comparative genome analysis of Trichophyton rubrum and related dermatophytes reveals candidate genes involved in infection.</title>
        <authorList>
            <person name="Martinez D.A."/>
            <person name="Oliver B.G."/>
            <person name="Graeser Y."/>
            <person name="Goldberg J.M."/>
            <person name="Li W."/>
            <person name="Martinez-Rossi N.M."/>
            <person name="Monod M."/>
            <person name="Shelest E."/>
            <person name="Barton R.C."/>
            <person name="Birch E."/>
            <person name="Brakhage A.A."/>
            <person name="Chen Z."/>
            <person name="Gurr S.J."/>
            <person name="Heiman D."/>
            <person name="Heitman J."/>
            <person name="Kosti I."/>
            <person name="Rossi A."/>
            <person name="Saif S."/>
            <person name="Samalova M."/>
            <person name="Saunders C.W."/>
            <person name="Shea T."/>
            <person name="Summerbell R.C."/>
            <person name="Xu J."/>
            <person name="Young S."/>
            <person name="Zeng Q."/>
            <person name="Birren B.W."/>
            <person name="Cuomo C.A."/>
            <person name="White T.C."/>
        </authorList>
    </citation>
    <scope>NUCLEOTIDE SEQUENCE [LARGE SCALE GENOMIC DNA]</scope>
    <source>
        <strain evidence="9">ATCC MYA-4606 / CBS 127.97</strain>
    </source>
</reference>
<dbReference type="Pfam" id="PF00339">
    <property type="entry name" value="Arrestin_N"/>
    <property type="match status" value="1"/>
</dbReference>
<dbReference type="Gene3D" id="2.60.40.640">
    <property type="match status" value="1"/>
</dbReference>
<organism evidence="8 9">
    <name type="scientific">Trichophyton equinum (strain ATCC MYA-4606 / CBS 127.97)</name>
    <name type="common">Horse ringworm fungus</name>
    <dbReference type="NCBI Taxonomy" id="559882"/>
    <lineage>
        <taxon>Eukaryota</taxon>
        <taxon>Fungi</taxon>
        <taxon>Dikarya</taxon>
        <taxon>Ascomycota</taxon>
        <taxon>Pezizomycotina</taxon>
        <taxon>Eurotiomycetes</taxon>
        <taxon>Eurotiomycetidae</taxon>
        <taxon>Onygenales</taxon>
        <taxon>Arthrodermataceae</taxon>
        <taxon>Trichophyton</taxon>
    </lineage>
</organism>
<dbReference type="SUPFAM" id="SSF81296">
    <property type="entry name" value="E set domains"/>
    <property type="match status" value="1"/>
</dbReference>
<evidence type="ECO:0000256" key="5">
    <source>
        <dbReference type="ARBA" id="ARBA00079835"/>
    </source>
</evidence>
<feature type="region of interest" description="Disordered" evidence="6">
    <location>
        <begin position="473"/>
        <end position="493"/>
    </location>
</feature>
<dbReference type="GO" id="GO:0005829">
    <property type="term" value="C:cytosol"/>
    <property type="evidence" value="ECO:0007669"/>
    <property type="project" value="TreeGrafter"/>
</dbReference>
<evidence type="ECO:0000256" key="3">
    <source>
        <dbReference type="ARBA" id="ARBA00038766"/>
    </source>
</evidence>
<feature type="domain" description="Arrestin C-terminal-like" evidence="7">
    <location>
        <begin position="181"/>
        <end position="332"/>
    </location>
</feature>
<dbReference type="SMART" id="SM01017">
    <property type="entry name" value="Arrestin_C"/>
    <property type="match status" value="1"/>
</dbReference>
<dbReference type="InterPro" id="IPR011022">
    <property type="entry name" value="Arrestin_C-like"/>
</dbReference>
<protein>
    <recommendedName>
        <fullName evidence="5">Carbon catabolite repressor D</fullName>
    </recommendedName>
</protein>
<proteinExistence type="inferred from homology"/>
<dbReference type="GO" id="GO:0005886">
    <property type="term" value="C:plasma membrane"/>
    <property type="evidence" value="ECO:0007669"/>
    <property type="project" value="TreeGrafter"/>
</dbReference>
<comment type="similarity">
    <text evidence="1">Belongs to the arrestin family.</text>
</comment>
<dbReference type="Proteomes" id="UP000009169">
    <property type="component" value="Unassembled WGS sequence"/>
</dbReference>
<sequence>MAPSFFSGPGSSSHAKYFDIRLDEPYIVFRGNEEESASAHLKGTLVLCLSEPLTIKHLRLHLTGMSRISWPFLIGAVPGTKKHGKERTFFEKTWKFRDAGKGKTEIMPADNYEFPFDIVLPGSLPESIEGLPDTWIIYRFKAEIGRKYAKDIQVRKPLRIIRTLAPSALELSHVMSVENIWPNKLEYSISTPSKAVVFGTSVRIDFRLAPLLKGLKIGMITTQFIESYDVMSCRDDSQLQPTSHKSIRVVVADHFRLGPEEERRFLEEGEEGYQFSRVLDLPKKLSKCIQDTDTKGIKIRHKLKFKIQLHNPDGHTSELRATLPAFIFLSPNLPLDDNNNLVNQSPTSPQVAEFCMAQQAPPLYGEHQFDMLYSELDPHGYRTPGIYSGVATPLYGSISRNLSTENLSSLAALDTGGDVAASILHNRLVNLHIDSSSLRSPGTPPPEFLSPDAHDNRRSVTFPVTTFTAATTPDISRRTSEDEHPPSGLVPPHFLRTNDVEDLSRVPSYSTAVRSCAMSANNNGPPNYEQPLQETFRRSVSGHLRLQGIIQPVHLTGYPPLLLMLSPSFQSTDTAPATITTLSGECAFSRLDQHNTPGNILLVPFYNFSSYIPFMFIFLIYDLNDLFWDA</sequence>
<dbReference type="PANTHER" id="PTHR11188:SF17">
    <property type="entry name" value="FI21816P1"/>
    <property type="match status" value="1"/>
</dbReference>
<accession>F2PUJ2</accession>
<evidence type="ECO:0000256" key="2">
    <source>
        <dbReference type="ARBA" id="ARBA00022786"/>
    </source>
</evidence>
<gene>
    <name evidence="8" type="ORF">TEQG_04569</name>
</gene>
<dbReference type="GO" id="GO:0030674">
    <property type="term" value="F:protein-macromolecule adaptor activity"/>
    <property type="evidence" value="ECO:0007669"/>
    <property type="project" value="TreeGrafter"/>
</dbReference>
<dbReference type="EMBL" id="DS995740">
    <property type="protein sequence ID" value="EGE05560.1"/>
    <property type="molecule type" value="Genomic_DNA"/>
</dbReference>
<dbReference type="GO" id="GO:0031625">
    <property type="term" value="F:ubiquitin protein ligase binding"/>
    <property type="evidence" value="ECO:0007669"/>
    <property type="project" value="TreeGrafter"/>
</dbReference>
<feature type="compositionally biased region" description="Basic and acidic residues" evidence="6">
    <location>
        <begin position="475"/>
        <end position="485"/>
    </location>
</feature>
<dbReference type="Pfam" id="PF02752">
    <property type="entry name" value="Arrestin_C"/>
    <property type="match status" value="1"/>
</dbReference>
<dbReference type="InterPro" id="IPR014752">
    <property type="entry name" value="Arrestin-like_C"/>
</dbReference>
<dbReference type="eggNOG" id="KOG3780">
    <property type="taxonomic scope" value="Eukaryota"/>
</dbReference>
<dbReference type="HOGENOM" id="CLU_018982_2_0_1"/>
<comment type="subunit">
    <text evidence="3">Interacts with hulA.</text>
</comment>
<dbReference type="VEuPathDB" id="FungiDB:TEQG_04569"/>
<dbReference type="InterPro" id="IPR050357">
    <property type="entry name" value="Arrestin_domain-protein"/>
</dbReference>
<dbReference type="AlphaFoldDB" id="F2PUJ2"/>
<evidence type="ECO:0000259" key="7">
    <source>
        <dbReference type="SMART" id="SM01017"/>
    </source>
</evidence>
<evidence type="ECO:0000256" key="1">
    <source>
        <dbReference type="ARBA" id="ARBA00005298"/>
    </source>
</evidence>
<keyword evidence="9" id="KW-1185">Reference proteome</keyword>
<dbReference type="GO" id="GO:0070086">
    <property type="term" value="P:ubiquitin-dependent endocytosis"/>
    <property type="evidence" value="ECO:0007669"/>
    <property type="project" value="TreeGrafter"/>
</dbReference>
<name>F2PUJ2_TRIEC</name>
<dbReference type="InterPro" id="IPR011021">
    <property type="entry name" value="Arrestin-like_N"/>
</dbReference>
<keyword evidence="2" id="KW-0833">Ubl conjugation pathway</keyword>
<comment type="function">
    <text evidence="4">Component of the regulatory network controlling carbon source utilization through ubiquitination and deubiquitination involving creA, creB, creC, creD and acrB. May be involved in signaling by recognizing appropriately phosphorylated substrates via its arrestin domains and then recruit a HECT-type ubiquitin ligase such as hulA, leading to ubiquitination of the substrate, providing a link between ubiquitination and phosphorylation in protein regulation and stability.</text>
</comment>
<evidence type="ECO:0000256" key="4">
    <source>
        <dbReference type="ARBA" id="ARBA00056218"/>
    </source>
</evidence>
<dbReference type="FunFam" id="2.60.40.640:FF:000018">
    <property type="entry name" value="HECT-type ubiquitin ligase-interacting protein creD"/>
    <property type="match status" value="1"/>
</dbReference>
<dbReference type="PANTHER" id="PTHR11188">
    <property type="entry name" value="ARRESTIN DOMAIN CONTAINING PROTEIN"/>
    <property type="match status" value="1"/>
</dbReference>
<evidence type="ECO:0000313" key="8">
    <source>
        <dbReference type="EMBL" id="EGE05560.1"/>
    </source>
</evidence>
<evidence type="ECO:0000313" key="9">
    <source>
        <dbReference type="Proteomes" id="UP000009169"/>
    </source>
</evidence>